<gene>
    <name evidence="10" type="ORF">O3G_MSEX008280</name>
</gene>
<keyword evidence="11" id="KW-1185">Reference proteome</keyword>
<protein>
    <recommendedName>
        <fullName evidence="9">LITAF domain-containing protein</fullName>
    </recommendedName>
</protein>
<comment type="caution">
    <text evidence="10">The sequence shown here is derived from an EMBL/GenBank/DDBJ whole genome shotgun (WGS) entry which is preliminary data.</text>
</comment>
<evidence type="ECO:0000313" key="10">
    <source>
        <dbReference type="EMBL" id="KAG6453657.1"/>
    </source>
</evidence>
<evidence type="ECO:0000256" key="7">
    <source>
        <dbReference type="ARBA" id="ARBA00023136"/>
    </source>
</evidence>
<evidence type="ECO:0000256" key="4">
    <source>
        <dbReference type="ARBA" id="ARBA00005975"/>
    </source>
</evidence>
<keyword evidence="6" id="KW-0862">Zinc</keyword>
<feature type="domain" description="LITAF" evidence="9">
    <location>
        <begin position="156"/>
        <end position="240"/>
    </location>
</feature>
<evidence type="ECO:0000259" key="9">
    <source>
        <dbReference type="PROSITE" id="PS51837"/>
    </source>
</evidence>
<evidence type="ECO:0000256" key="5">
    <source>
        <dbReference type="ARBA" id="ARBA00022723"/>
    </source>
</evidence>
<dbReference type="Pfam" id="PF10601">
    <property type="entry name" value="zf-LITAF-like"/>
    <property type="match status" value="2"/>
</dbReference>
<organism evidence="10 11">
    <name type="scientific">Manduca sexta</name>
    <name type="common">Tobacco hawkmoth</name>
    <name type="synonym">Tobacco hornworm</name>
    <dbReference type="NCBI Taxonomy" id="7130"/>
    <lineage>
        <taxon>Eukaryota</taxon>
        <taxon>Metazoa</taxon>
        <taxon>Ecdysozoa</taxon>
        <taxon>Arthropoda</taxon>
        <taxon>Hexapoda</taxon>
        <taxon>Insecta</taxon>
        <taxon>Pterygota</taxon>
        <taxon>Neoptera</taxon>
        <taxon>Endopterygota</taxon>
        <taxon>Lepidoptera</taxon>
        <taxon>Glossata</taxon>
        <taxon>Ditrysia</taxon>
        <taxon>Bombycoidea</taxon>
        <taxon>Sphingidae</taxon>
        <taxon>Sphinginae</taxon>
        <taxon>Sphingini</taxon>
        <taxon>Manduca</taxon>
    </lineage>
</organism>
<keyword evidence="5" id="KW-0479">Metal-binding</keyword>
<reference evidence="10" key="1">
    <citation type="journal article" date="2016" name="Insect Biochem. Mol. Biol.">
        <title>Multifaceted biological insights from a draft genome sequence of the tobacco hornworm moth, Manduca sexta.</title>
        <authorList>
            <person name="Kanost M.R."/>
            <person name="Arrese E.L."/>
            <person name="Cao X."/>
            <person name="Chen Y.R."/>
            <person name="Chellapilla S."/>
            <person name="Goldsmith M.R."/>
            <person name="Grosse-Wilde E."/>
            <person name="Heckel D.G."/>
            <person name="Herndon N."/>
            <person name="Jiang H."/>
            <person name="Papanicolaou A."/>
            <person name="Qu J."/>
            <person name="Soulages J.L."/>
            <person name="Vogel H."/>
            <person name="Walters J."/>
            <person name="Waterhouse R.M."/>
            <person name="Ahn S.J."/>
            <person name="Almeida F.C."/>
            <person name="An C."/>
            <person name="Aqrawi P."/>
            <person name="Bretschneider A."/>
            <person name="Bryant W.B."/>
            <person name="Bucks S."/>
            <person name="Chao H."/>
            <person name="Chevignon G."/>
            <person name="Christen J.M."/>
            <person name="Clarke D.F."/>
            <person name="Dittmer N.T."/>
            <person name="Ferguson L.C.F."/>
            <person name="Garavelou S."/>
            <person name="Gordon K.H.J."/>
            <person name="Gunaratna R.T."/>
            <person name="Han Y."/>
            <person name="Hauser F."/>
            <person name="He Y."/>
            <person name="Heidel-Fischer H."/>
            <person name="Hirsh A."/>
            <person name="Hu Y."/>
            <person name="Jiang H."/>
            <person name="Kalra D."/>
            <person name="Klinner C."/>
            <person name="Konig C."/>
            <person name="Kovar C."/>
            <person name="Kroll A.R."/>
            <person name="Kuwar S.S."/>
            <person name="Lee S.L."/>
            <person name="Lehman R."/>
            <person name="Li K."/>
            <person name="Li Z."/>
            <person name="Liang H."/>
            <person name="Lovelace S."/>
            <person name="Lu Z."/>
            <person name="Mansfield J.H."/>
            <person name="McCulloch K.J."/>
            <person name="Mathew T."/>
            <person name="Morton B."/>
            <person name="Muzny D.M."/>
            <person name="Neunemann D."/>
            <person name="Ongeri F."/>
            <person name="Pauchet Y."/>
            <person name="Pu L.L."/>
            <person name="Pyrousis I."/>
            <person name="Rao X.J."/>
            <person name="Redding A."/>
            <person name="Roesel C."/>
            <person name="Sanchez-Gracia A."/>
            <person name="Schaack S."/>
            <person name="Shukla A."/>
            <person name="Tetreau G."/>
            <person name="Wang Y."/>
            <person name="Xiong G.H."/>
            <person name="Traut W."/>
            <person name="Walsh T.K."/>
            <person name="Worley K.C."/>
            <person name="Wu D."/>
            <person name="Wu W."/>
            <person name="Wu Y.Q."/>
            <person name="Zhang X."/>
            <person name="Zou Z."/>
            <person name="Zucker H."/>
            <person name="Briscoe A.D."/>
            <person name="Burmester T."/>
            <person name="Clem R.J."/>
            <person name="Feyereisen R."/>
            <person name="Grimmelikhuijzen C.J.P."/>
            <person name="Hamodrakas S.J."/>
            <person name="Hansson B.S."/>
            <person name="Huguet E."/>
            <person name="Jermiin L.S."/>
            <person name="Lan Q."/>
            <person name="Lehman H.K."/>
            <person name="Lorenzen M."/>
            <person name="Merzendorfer H."/>
            <person name="Michalopoulos I."/>
            <person name="Morton D.B."/>
            <person name="Muthukrishnan S."/>
            <person name="Oakeshott J.G."/>
            <person name="Palmer W."/>
            <person name="Park Y."/>
            <person name="Passarelli A.L."/>
            <person name="Rozas J."/>
            <person name="Schwartz L.M."/>
            <person name="Smith W."/>
            <person name="Southgate A."/>
            <person name="Vilcinskas A."/>
            <person name="Vogt R."/>
            <person name="Wang P."/>
            <person name="Werren J."/>
            <person name="Yu X.Q."/>
            <person name="Zhou J.J."/>
            <person name="Brown S.J."/>
            <person name="Scherer S.E."/>
            <person name="Richards S."/>
            <person name="Blissard G.W."/>
        </authorList>
    </citation>
    <scope>NUCLEOTIDE SEQUENCE</scope>
</reference>
<dbReference type="InterPro" id="IPR006629">
    <property type="entry name" value="LITAF"/>
</dbReference>
<feature type="region of interest" description="Disordered" evidence="8">
    <location>
        <begin position="1"/>
        <end position="72"/>
    </location>
</feature>
<evidence type="ECO:0000256" key="1">
    <source>
        <dbReference type="ARBA" id="ARBA00004414"/>
    </source>
</evidence>
<evidence type="ECO:0000256" key="3">
    <source>
        <dbReference type="ARBA" id="ARBA00004630"/>
    </source>
</evidence>
<evidence type="ECO:0000256" key="8">
    <source>
        <dbReference type="SAM" id="MobiDB-lite"/>
    </source>
</evidence>
<evidence type="ECO:0000256" key="6">
    <source>
        <dbReference type="ARBA" id="ARBA00022833"/>
    </source>
</evidence>
<comment type="similarity">
    <text evidence="4">Belongs to the CDIP1/LITAF family.</text>
</comment>
<dbReference type="GO" id="GO:0008270">
    <property type="term" value="F:zinc ion binding"/>
    <property type="evidence" value="ECO:0007669"/>
    <property type="project" value="TreeGrafter"/>
</dbReference>
<dbReference type="EMBL" id="JH668448">
    <property type="protein sequence ID" value="KAG6453657.1"/>
    <property type="molecule type" value="Genomic_DNA"/>
</dbReference>
<reference evidence="10" key="2">
    <citation type="submission" date="2020-12" db="EMBL/GenBank/DDBJ databases">
        <authorList>
            <person name="Kanost M."/>
        </authorList>
    </citation>
    <scope>NUCLEOTIDE SEQUENCE</scope>
</reference>
<dbReference type="EMBL" id="JH668448">
    <property type="protein sequence ID" value="KAG6453658.1"/>
    <property type="molecule type" value="Genomic_DNA"/>
</dbReference>
<proteinExistence type="inferred from homology"/>
<dbReference type="GO" id="GO:0031902">
    <property type="term" value="C:late endosome membrane"/>
    <property type="evidence" value="ECO:0007669"/>
    <property type="project" value="UniProtKB-SubCell"/>
</dbReference>
<dbReference type="InterPro" id="IPR037519">
    <property type="entry name" value="LITAF_fam"/>
</dbReference>
<sequence length="241" mass="25461">MDATMENKMGLPPPYEQTMPNPVPPPSYFGDNPPPPPGLVIPPNTTPRTTVITSSPGAGPPGKLGPGPTGTTCQTCNRNVVTRVEYVPNNRTHIISAALCVISRILQVENKMGLPPPYEQTMPNPVPPPSYFGDNPPPPPGLVIPPNTTPRTTVITSSPGAGPPGKLGPGPTGTTCQTCNRNVVTRVEYVPNNRTHIISAALCVISSCCCGCFVPYCMRSCKTANHYCPQCKAFVGSYIPS</sequence>
<accession>A0A921Z938</accession>
<feature type="compositionally biased region" description="Pro residues" evidence="8">
    <location>
        <begin position="11"/>
        <end position="40"/>
    </location>
</feature>
<dbReference type="PANTHER" id="PTHR23292:SF14">
    <property type="entry name" value="FI16615P1-RELATED"/>
    <property type="match status" value="1"/>
</dbReference>
<comment type="subcellular location">
    <subcellularLocation>
        <location evidence="2">Endosome membrane</location>
        <topology evidence="2">Peripheral membrane protein</topology>
    </subcellularLocation>
    <subcellularLocation>
        <location evidence="1">Late endosome membrane</location>
    </subcellularLocation>
    <subcellularLocation>
        <location evidence="3">Lysosome membrane</location>
        <topology evidence="3">Peripheral membrane protein</topology>
        <orientation evidence="3">Cytoplasmic side</orientation>
    </subcellularLocation>
</comment>
<dbReference type="GO" id="GO:0005765">
    <property type="term" value="C:lysosomal membrane"/>
    <property type="evidence" value="ECO:0007669"/>
    <property type="project" value="UniProtKB-SubCell"/>
</dbReference>
<feature type="region of interest" description="Disordered" evidence="8">
    <location>
        <begin position="129"/>
        <end position="173"/>
    </location>
</feature>
<keyword evidence="7" id="KW-0472">Membrane</keyword>
<dbReference type="PROSITE" id="PS51837">
    <property type="entry name" value="LITAF"/>
    <property type="match status" value="1"/>
</dbReference>
<dbReference type="PANTHER" id="PTHR23292">
    <property type="entry name" value="LIPOPOLYSACCHARIDE-INDUCED TUMOR NECROSIS FACTOR-ALPHA FACTOR"/>
    <property type="match status" value="1"/>
</dbReference>
<dbReference type="AlphaFoldDB" id="A0A921Z938"/>
<name>A0A921Z938_MANSE</name>
<evidence type="ECO:0000313" key="11">
    <source>
        <dbReference type="Proteomes" id="UP000791440"/>
    </source>
</evidence>
<dbReference type="SMART" id="SM00714">
    <property type="entry name" value="LITAF"/>
    <property type="match status" value="1"/>
</dbReference>
<dbReference type="Proteomes" id="UP000791440">
    <property type="component" value="Unassembled WGS sequence"/>
</dbReference>
<evidence type="ECO:0000256" key="2">
    <source>
        <dbReference type="ARBA" id="ARBA00004481"/>
    </source>
</evidence>
<feature type="compositionally biased region" description="Pro residues" evidence="8">
    <location>
        <begin position="129"/>
        <end position="143"/>
    </location>
</feature>